<dbReference type="EMBL" id="NPEX01000149">
    <property type="protein sequence ID" value="RAI42495.1"/>
    <property type="molecule type" value="Genomic_DNA"/>
</dbReference>
<feature type="region of interest" description="Disordered" evidence="1">
    <location>
        <begin position="180"/>
        <end position="225"/>
    </location>
</feature>
<keyword evidence="4" id="KW-1185">Reference proteome</keyword>
<reference evidence="3 4" key="1">
    <citation type="submission" date="2017-07" db="EMBL/GenBank/DDBJ databases">
        <title>Draft Genome Sequences of Select Purple Nonsulfur Bacteria.</title>
        <authorList>
            <person name="Lasarre B."/>
            <person name="Mckinlay J.B."/>
        </authorList>
    </citation>
    <scope>NUCLEOTIDE SEQUENCE [LARGE SCALE GENOMIC DNA]</scope>
    <source>
        <strain evidence="3 4">DSM 5909</strain>
    </source>
</reference>
<feature type="region of interest" description="Disordered" evidence="1">
    <location>
        <begin position="21"/>
        <end position="47"/>
    </location>
</feature>
<dbReference type="Proteomes" id="UP000249130">
    <property type="component" value="Unassembled WGS sequence"/>
</dbReference>
<dbReference type="InterPro" id="IPR018247">
    <property type="entry name" value="EF_Hand_1_Ca_BS"/>
</dbReference>
<feature type="compositionally biased region" description="Gly residues" evidence="1">
    <location>
        <begin position="215"/>
        <end position="225"/>
    </location>
</feature>
<dbReference type="Pfam" id="PF13405">
    <property type="entry name" value="EF-hand_6"/>
    <property type="match status" value="1"/>
</dbReference>
<name>A0A327KY40_9BRAD</name>
<comment type="caution">
    <text evidence="3">The sequence shown here is derived from an EMBL/GenBank/DDBJ whole genome shotgun (WGS) entry which is preliminary data.</text>
</comment>
<feature type="domain" description="EF-hand" evidence="2">
    <location>
        <begin position="112"/>
        <end position="147"/>
    </location>
</feature>
<dbReference type="InterPro" id="IPR011992">
    <property type="entry name" value="EF-hand-dom_pair"/>
</dbReference>
<dbReference type="Gene3D" id="1.10.238.10">
    <property type="entry name" value="EF-hand"/>
    <property type="match status" value="1"/>
</dbReference>
<dbReference type="RefSeq" id="WP_170149714.1">
    <property type="nucleotide sequence ID" value="NZ_NPEX01000149.1"/>
</dbReference>
<dbReference type="PROSITE" id="PS50222">
    <property type="entry name" value="EF_HAND_2"/>
    <property type="match status" value="1"/>
</dbReference>
<proteinExistence type="predicted"/>
<gene>
    <name evidence="3" type="ORF">CH341_19240</name>
</gene>
<sequence length="225" mass="22776">MSSARVSSSALADTETLLNLLQRKSSVRPDVQRPPDSSESGHGFVPASGALADQNAYGSVGKYSISSETMAFLLTVQQTAGEATGRVAGGAAASRAAASGQAGAASAAGQDSEEARVEQLFRAIDTDGDGRVGRSEFVSFIEERGGSTSFAVRMFEKIDAADTGFVTRDRMAAAVRQSLSSVAAETPATEPVSAAAADRPGGTQAPEGVEPIGPARGGSGFTLSA</sequence>
<dbReference type="SMART" id="SM00054">
    <property type="entry name" value="EFh"/>
    <property type="match status" value="2"/>
</dbReference>
<evidence type="ECO:0000259" key="2">
    <source>
        <dbReference type="PROSITE" id="PS50222"/>
    </source>
</evidence>
<accession>A0A327KY40</accession>
<dbReference type="PROSITE" id="PS00018">
    <property type="entry name" value="EF_HAND_1"/>
    <property type="match status" value="1"/>
</dbReference>
<dbReference type="InterPro" id="IPR002048">
    <property type="entry name" value="EF_hand_dom"/>
</dbReference>
<evidence type="ECO:0000313" key="3">
    <source>
        <dbReference type="EMBL" id="RAI42495.1"/>
    </source>
</evidence>
<dbReference type="GO" id="GO:0005509">
    <property type="term" value="F:calcium ion binding"/>
    <property type="evidence" value="ECO:0007669"/>
    <property type="project" value="InterPro"/>
</dbReference>
<evidence type="ECO:0000313" key="4">
    <source>
        <dbReference type="Proteomes" id="UP000249130"/>
    </source>
</evidence>
<protein>
    <recommendedName>
        <fullName evidence="2">EF-hand domain-containing protein</fullName>
    </recommendedName>
</protein>
<dbReference type="AlphaFoldDB" id="A0A327KY40"/>
<evidence type="ECO:0000256" key="1">
    <source>
        <dbReference type="SAM" id="MobiDB-lite"/>
    </source>
</evidence>
<dbReference type="SUPFAM" id="SSF47473">
    <property type="entry name" value="EF-hand"/>
    <property type="match status" value="1"/>
</dbReference>
<organism evidence="3 4">
    <name type="scientific">Rhodoplanes roseus</name>
    <dbReference type="NCBI Taxonomy" id="29409"/>
    <lineage>
        <taxon>Bacteria</taxon>
        <taxon>Pseudomonadati</taxon>
        <taxon>Pseudomonadota</taxon>
        <taxon>Alphaproteobacteria</taxon>
        <taxon>Hyphomicrobiales</taxon>
        <taxon>Nitrobacteraceae</taxon>
        <taxon>Rhodoplanes</taxon>
    </lineage>
</organism>